<organism evidence="1 2">
    <name type="scientific">Cetraspora pellucida</name>
    <dbReference type="NCBI Taxonomy" id="1433469"/>
    <lineage>
        <taxon>Eukaryota</taxon>
        <taxon>Fungi</taxon>
        <taxon>Fungi incertae sedis</taxon>
        <taxon>Mucoromycota</taxon>
        <taxon>Glomeromycotina</taxon>
        <taxon>Glomeromycetes</taxon>
        <taxon>Diversisporales</taxon>
        <taxon>Gigasporaceae</taxon>
        <taxon>Cetraspora</taxon>
    </lineage>
</organism>
<protein>
    <submittedName>
        <fullName evidence="1">6524_t:CDS:1</fullName>
    </submittedName>
</protein>
<evidence type="ECO:0000313" key="2">
    <source>
        <dbReference type="Proteomes" id="UP000789366"/>
    </source>
</evidence>
<evidence type="ECO:0000313" key="1">
    <source>
        <dbReference type="EMBL" id="CAG8749679.1"/>
    </source>
</evidence>
<dbReference type="EMBL" id="CAJVPW010042127">
    <property type="protein sequence ID" value="CAG8749679.1"/>
    <property type="molecule type" value="Genomic_DNA"/>
</dbReference>
<accession>A0ACA9QIC6</accession>
<dbReference type="Proteomes" id="UP000789366">
    <property type="component" value="Unassembled WGS sequence"/>
</dbReference>
<reference evidence="1" key="1">
    <citation type="submission" date="2021-06" db="EMBL/GenBank/DDBJ databases">
        <authorList>
            <person name="Kallberg Y."/>
            <person name="Tangrot J."/>
            <person name="Rosling A."/>
        </authorList>
    </citation>
    <scope>NUCLEOTIDE SEQUENCE</scope>
    <source>
        <strain evidence="1">28 12/20/2015</strain>
    </source>
</reference>
<gene>
    <name evidence="1" type="ORF">SPELUC_LOCUS14403</name>
</gene>
<keyword evidence="2" id="KW-1185">Reference proteome</keyword>
<proteinExistence type="predicted"/>
<sequence>HDHIVELHQQSKEKDELIQKLTNELDELKVAKKQKIEQEQKNDDMEIITDDKTDIKEIK</sequence>
<comment type="caution">
    <text evidence="1">The sequence shown here is derived from an EMBL/GenBank/DDBJ whole genome shotgun (WGS) entry which is preliminary data.</text>
</comment>
<name>A0ACA9QIC6_9GLOM</name>
<feature type="non-terminal residue" evidence="1">
    <location>
        <position position="1"/>
    </location>
</feature>